<dbReference type="AlphaFoldDB" id="U3PCP0"/>
<proteinExistence type="predicted"/>
<sequence>MGRGGLVSVAFDVSVSVALYGKIAAVLYAYVDESYIEGDVYLIGVLVLTAHQNRMLGLALDKIVFETNKRHSHVPMGIEFHGQQLFQRSGEWACLRQTPQVAFSIYRAAVGKICASGGVWIVGGVRRIDRLAQRYTNPTPPHEIALQYALERVHDYASSQDEKVVITADQVPDAAHHQARINQFQARGRTPGYNPRDLSTILPDFRWEDSRAHRALQAVDMLTYVYLRKRFVQNAHPRPTREVAKLSDLARPFLHSYYVWTP</sequence>
<dbReference type="OrthoDB" id="3243307at2"/>
<accession>U3PCP0</accession>
<dbReference type="RefSeq" id="WP_021754739.1">
    <property type="nucleotide sequence ID" value="NC_022438.1"/>
</dbReference>
<protein>
    <recommendedName>
        <fullName evidence="3">DUF3800 domain-containing protein</fullName>
    </recommendedName>
</protein>
<name>U3PCP0_LEIXC</name>
<dbReference type="InterPro" id="IPR024524">
    <property type="entry name" value="DUF3800"/>
</dbReference>
<dbReference type="PATRIC" id="fig|1389489.3.peg.1153"/>
<dbReference type="HOGENOM" id="CLU_1164082_0_0_11"/>
<organism evidence="1 2">
    <name type="scientific">Leifsonia xyli subsp. cynodontis DSM 46306</name>
    <dbReference type="NCBI Taxonomy" id="1389489"/>
    <lineage>
        <taxon>Bacteria</taxon>
        <taxon>Bacillati</taxon>
        <taxon>Actinomycetota</taxon>
        <taxon>Actinomycetes</taxon>
        <taxon>Micrococcales</taxon>
        <taxon>Microbacteriaceae</taxon>
        <taxon>Leifsonia</taxon>
    </lineage>
</organism>
<dbReference type="Proteomes" id="UP000016743">
    <property type="component" value="Chromosome"/>
</dbReference>
<reference evidence="1 2" key="1">
    <citation type="journal article" date="2013" name="Genome Announc.">
        <title>Complete Genome Sequence of Leifsonia xyli subsp. cynodontis Strain DSM46306, a Gram-Positive Bacterial Pathogen of Grasses.</title>
        <authorList>
            <person name="Monteiro-Vitorello C.B."/>
            <person name="Zerillo M.M."/>
            <person name="Van Sluys M.A."/>
            <person name="Camargo L.E."/>
            <person name="Kitajima J.P."/>
        </authorList>
    </citation>
    <scope>NUCLEOTIDE SEQUENCE [LARGE SCALE GENOMIC DNA]</scope>
    <source>
        <strain evidence="1 2">DSM 46306</strain>
    </source>
</reference>
<dbReference type="eggNOG" id="ENOG50331HH">
    <property type="taxonomic scope" value="Bacteria"/>
</dbReference>
<evidence type="ECO:0000313" key="1">
    <source>
        <dbReference type="EMBL" id="AGW41288.1"/>
    </source>
</evidence>
<dbReference type="KEGG" id="lxy:O159_12040"/>
<keyword evidence="2" id="KW-1185">Reference proteome</keyword>
<evidence type="ECO:0000313" key="2">
    <source>
        <dbReference type="Proteomes" id="UP000016743"/>
    </source>
</evidence>
<gene>
    <name evidence="1" type="ORF">O159_12040</name>
</gene>
<dbReference type="EMBL" id="CP006734">
    <property type="protein sequence ID" value="AGW41288.1"/>
    <property type="molecule type" value="Genomic_DNA"/>
</dbReference>
<dbReference type="Pfam" id="PF12686">
    <property type="entry name" value="DUF3800"/>
    <property type="match status" value="1"/>
</dbReference>
<evidence type="ECO:0008006" key="3">
    <source>
        <dbReference type="Google" id="ProtNLM"/>
    </source>
</evidence>